<dbReference type="Proteomes" id="UP000095192">
    <property type="component" value="Unassembled WGS sequence"/>
</dbReference>
<keyword evidence="3" id="KW-1185">Reference proteome</keyword>
<feature type="compositionally biased region" description="Polar residues" evidence="1">
    <location>
        <begin position="25"/>
        <end position="54"/>
    </location>
</feature>
<reference evidence="2 3" key="1">
    <citation type="journal article" date="2016" name="BMC Genomics">
        <title>Comparative genomics reveals Cyclospora cayetanensis possesses coccidia-like metabolism and invasion components but unique surface antigens.</title>
        <authorList>
            <person name="Liu S."/>
            <person name="Wang L."/>
            <person name="Zheng H."/>
            <person name="Xu Z."/>
            <person name="Roellig D.M."/>
            <person name="Li N."/>
            <person name="Frace M.A."/>
            <person name="Tang K."/>
            <person name="Arrowood M.J."/>
            <person name="Moss D.M."/>
            <person name="Zhang L."/>
            <person name="Feng Y."/>
            <person name="Xiao L."/>
        </authorList>
    </citation>
    <scope>NUCLEOTIDE SEQUENCE [LARGE SCALE GENOMIC DNA]</scope>
    <source>
        <strain evidence="2 3">CHN_HEN01</strain>
    </source>
</reference>
<evidence type="ECO:0000313" key="2">
    <source>
        <dbReference type="EMBL" id="OEH79403.1"/>
    </source>
</evidence>
<protein>
    <submittedName>
        <fullName evidence="2">Uncharacterized protein</fullName>
    </submittedName>
</protein>
<dbReference type="VEuPathDB" id="ToxoDB:LOC113147089"/>
<gene>
    <name evidence="2" type="ORF">cyc_03245</name>
</gene>
<proteinExistence type="predicted"/>
<dbReference type="VEuPathDB" id="ToxoDB:cyc_03245"/>
<comment type="caution">
    <text evidence="2">The sequence shown here is derived from an EMBL/GenBank/DDBJ whole genome shotgun (WGS) entry which is preliminary data.</text>
</comment>
<dbReference type="InParanoid" id="A0A1D3D7H6"/>
<evidence type="ECO:0000313" key="3">
    <source>
        <dbReference type="Proteomes" id="UP000095192"/>
    </source>
</evidence>
<dbReference type="EMBL" id="JROU02000393">
    <property type="protein sequence ID" value="OEH79403.1"/>
    <property type="molecule type" value="Genomic_DNA"/>
</dbReference>
<accession>A0A1D3D7H6</accession>
<name>A0A1D3D7H6_9EIME</name>
<evidence type="ECO:0000256" key="1">
    <source>
        <dbReference type="SAM" id="MobiDB-lite"/>
    </source>
</evidence>
<organism evidence="2 3">
    <name type="scientific">Cyclospora cayetanensis</name>
    <dbReference type="NCBI Taxonomy" id="88456"/>
    <lineage>
        <taxon>Eukaryota</taxon>
        <taxon>Sar</taxon>
        <taxon>Alveolata</taxon>
        <taxon>Apicomplexa</taxon>
        <taxon>Conoidasida</taxon>
        <taxon>Coccidia</taxon>
        <taxon>Eucoccidiorida</taxon>
        <taxon>Eimeriorina</taxon>
        <taxon>Eimeriidae</taxon>
        <taxon>Cyclospora</taxon>
    </lineage>
</organism>
<feature type="region of interest" description="Disordered" evidence="1">
    <location>
        <begin position="25"/>
        <end position="63"/>
    </location>
</feature>
<dbReference type="AlphaFoldDB" id="A0A1D3D7H6"/>
<sequence>MLSTAALRASEVPLTTHGLFQSAQVASQQAGNNDSQAGSTAGQQSWVKSSTPNTLDEKHKTIGDAKDLVQKEIQEAVKVGSAYDVLDDAPGTESRLIFPFVIGVLVP</sequence>